<sequence length="321" mass="36077">RESDQESHAFTSQGSSVLQHEPHHQPQPEQQRHSAPEPEPEPQLTVRQTLEEPQPSTSRGDTGLVIPYHPPRTPSSSEEDAEPTRSENKLALFPVPDAHNVASIKRKIVDLTQIEEIVADLKCHHCLSGNGLAMEKLIRFGFAIKLVIVCRHCGETPSSKFSSARNLNSISTPKPFVIDEAATMSSLLAGMGPYSFRNFCEYMEPPGMHPKTFNKIAKRLYSQNEVLGEEVFTQAAGLDRQELIRQYHLAVEKKSLLDIAVSYDGSWLTRGHKFLAGIGCVMDVLTGLIIDEYVLFLCCHICARTGAWIKRETPQRYDRWF</sequence>
<dbReference type="EMBL" id="BLXT01004605">
    <property type="protein sequence ID" value="GFO15278.1"/>
    <property type="molecule type" value="Genomic_DNA"/>
</dbReference>
<reference evidence="3 4" key="1">
    <citation type="journal article" date="2021" name="Elife">
        <title>Chloroplast acquisition without the gene transfer in kleptoplastic sea slugs, Plakobranchus ocellatus.</title>
        <authorList>
            <person name="Maeda T."/>
            <person name="Takahashi S."/>
            <person name="Yoshida T."/>
            <person name="Shimamura S."/>
            <person name="Takaki Y."/>
            <person name="Nagai Y."/>
            <person name="Toyoda A."/>
            <person name="Suzuki Y."/>
            <person name="Arimoto A."/>
            <person name="Ishii H."/>
            <person name="Satoh N."/>
            <person name="Nishiyama T."/>
            <person name="Hasebe M."/>
            <person name="Maruyama T."/>
            <person name="Minagawa J."/>
            <person name="Obokata J."/>
            <person name="Shigenobu S."/>
        </authorList>
    </citation>
    <scope>NUCLEOTIDE SEQUENCE [LARGE SCALE GENOMIC DNA]</scope>
</reference>
<dbReference type="Proteomes" id="UP000735302">
    <property type="component" value="Unassembled WGS sequence"/>
</dbReference>
<evidence type="ECO:0000256" key="1">
    <source>
        <dbReference type="SAM" id="MobiDB-lite"/>
    </source>
</evidence>
<evidence type="ECO:0000313" key="3">
    <source>
        <dbReference type="EMBL" id="GFO15278.1"/>
    </source>
</evidence>
<gene>
    <name evidence="3" type="ORF">PoB_004178300</name>
</gene>
<keyword evidence="4" id="KW-1185">Reference proteome</keyword>
<evidence type="ECO:0000259" key="2">
    <source>
        <dbReference type="Pfam" id="PF20700"/>
    </source>
</evidence>
<feature type="region of interest" description="Disordered" evidence="1">
    <location>
        <begin position="1"/>
        <end position="89"/>
    </location>
</feature>
<dbReference type="Pfam" id="PF20700">
    <property type="entry name" value="Mutator"/>
    <property type="match status" value="1"/>
</dbReference>
<proteinExistence type="predicted"/>
<dbReference type="AlphaFoldDB" id="A0AAV4B6Q2"/>
<protein>
    <recommendedName>
        <fullName evidence="2">Mutator-like transposase domain-containing protein</fullName>
    </recommendedName>
</protein>
<feature type="non-terminal residue" evidence="3">
    <location>
        <position position="1"/>
    </location>
</feature>
<accession>A0AAV4B6Q2</accession>
<dbReference type="InterPro" id="IPR049012">
    <property type="entry name" value="Mutator_transp_dom"/>
</dbReference>
<feature type="compositionally biased region" description="Polar residues" evidence="1">
    <location>
        <begin position="8"/>
        <end position="18"/>
    </location>
</feature>
<feature type="domain" description="Mutator-like transposase" evidence="2">
    <location>
        <begin position="106"/>
        <end position="304"/>
    </location>
</feature>
<feature type="compositionally biased region" description="Basic and acidic residues" evidence="1">
    <location>
        <begin position="20"/>
        <end position="36"/>
    </location>
</feature>
<organism evidence="3 4">
    <name type="scientific">Plakobranchus ocellatus</name>
    <dbReference type="NCBI Taxonomy" id="259542"/>
    <lineage>
        <taxon>Eukaryota</taxon>
        <taxon>Metazoa</taxon>
        <taxon>Spiralia</taxon>
        <taxon>Lophotrochozoa</taxon>
        <taxon>Mollusca</taxon>
        <taxon>Gastropoda</taxon>
        <taxon>Heterobranchia</taxon>
        <taxon>Euthyneura</taxon>
        <taxon>Panpulmonata</taxon>
        <taxon>Sacoglossa</taxon>
        <taxon>Placobranchoidea</taxon>
        <taxon>Plakobranchidae</taxon>
        <taxon>Plakobranchus</taxon>
    </lineage>
</organism>
<comment type="caution">
    <text evidence="3">The sequence shown here is derived from an EMBL/GenBank/DDBJ whole genome shotgun (WGS) entry which is preliminary data.</text>
</comment>
<evidence type="ECO:0000313" key="4">
    <source>
        <dbReference type="Proteomes" id="UP000735302"/>
    </source>
</evidence>
<name>A0AAV4B6Q2_9GAST</name>